<dbReference type="AlphaFoldDB" id="A0A6A5U633"/>
<reference evidence="1" key="1">
    <citation type="journal article" date="2020" name="Stud. Mycol.">
        <title>101 Dothideomycetes genomes: a test case for predicting lifestyles and emergence of pathogens.</title>
        <authorList>
            <person name="Haridas S."/>
            <person name="Albert R."/>
            <person name="Binder M."/>
            <person name="Bloem J."/>
            <person name="Labutti K."/>
            <person name="Salamov A."/>
            <person name="Andreopoulos B."/>
            <person name="Baker S."/>
            <person name="Barry K."/>
            <person name="Bills G."/>
            <person name="Bluhm B."/>
            <person name="Cannon C."/>
            <person name="Castanera R."/>
            <person name="Culley D."/>
            <person name="Daum C."/>
            <person name="Ezra D."/>
            <person name="Gonzalez J."/>
            <person name="Henrissat B."/>
            <person name="Kuo A."/>
            <person name="Liang C."/>
            <person name="Lipzen A."/>
            <person name="Lutzoni F."/>
            <person name="Magnuson J."/>
            <person name="Mondo S."/>
            <person name="Nolan M."/>
            <person name="Ohm R."/>
            <person name="Pangilinan J."/>
            <person name="Park H.-J."/>
            <person name="Ramirez L."/>
            <person name="Alfaro M."/>
            <person name="Sun H."/>
            <person name="Tritt A."/>
            <person name="Yoshinaga Y."/>
            <person name="Zwiers L.-H."/>
            <person name="Turgeon B."/>
            <person name="Goodwin S."/>
            <person name="Spatafora J."/>
            <person name="Crous P."/>
            <person name="Grigoriev I."/>
        </authorList>
    </citation>
    <scope>NUCLEOTIDE SEQUENCE</scope>
    <source>
        <strain evidence="1">CBS 675.92</strain>
    </source>
</reference>
<evidence type="ECO:0000313" key="2">
    <source>
        <dbReference type="Proteomes" id="UP000800035"/>
    </source>
</evidence>
<dbReference type="OrthoDB" id="3699836at2759"/>
<keyword evidence="2" id="KW-1185">Reference proteome</keyword>
<accession>A0A6A5U633</accession>
<evidence type="ECO:0000313" key="1">
    <source>
        <dbReference type="EMBL" id="KAF1956577.1"/>
    </source>
</evidence>
<dbReference type="EMBL" id="ML976991">
    <property type="protein sequence ID" value="KAF1956577.1"/>
    <property type="molecule type" value="Genomic_DNA"/>
</dbReference>
<sequence>MFCAQYIPNKNIKPLSKDDLLEPQHWEQLANVHDQLESFDEATSMVEGRHTNLADHFQTLD</sequence>
<protein>
    <submittedName>
        <fullName evidence="1">Uncharacterized protein</fullName>
    </submittedName>
</protein>
<name>A0A6A5U633_9PLEO</name>
<organism evidence="1 2">
    <name type="scientific">Byssothecium circinans</name>
    <dbReference type="NCBI Taxonomy" id="147558"/>
    <lineage>
        <taxon>Eukaryota</taxon>
        <taxon>Fungi</taxon>
        <taxon>Dikarya</taxon>
        <taxon>Ascomycota</taxon>
        <taxon>Pezizomycotina</taxon>
        <taxon>Dothideomycetes</taxon>
        <taxon>Pleosporomycetidae</taxon>
        <taxon>Pleosporales</taxon>
        <taxon>Massarineae</taxon>
        <taxon>Massarinaceae</taxon>
        <taxon>Byssothecium</taxon>
    </lineage>
</organism>
<dbReference type="Proteomes" id="UP000800035">
    <property type="component" value="Unassembled WGS sequence"/>
</dbReference>
<gene>
    <name evidence="1" type="ORF">CC80DRAFT_412856</name>
</gene>
<proteinExistence type="predicted"/>